<comment type="subcellular location">
    <subcellularLocation>
        <location evidence="2">Chromosome</location>
    </subcellularLocation>
    <subcellularLocation>
        <location evidence="1 7">Nucleus</location>
    </subcellularLocation>
</comment>
<dbReference type="Pfam" id="PF00538">
    <property type="entry name" value="Linker_histone"/>
    <property type="match status" value="1"/>
</dbReference>
<feature type="compositionally biased region" description="Low complexity" evidence="8">
    <location>
        <begin position="132"/>
        <end position="150"/>
    </location>
</feature>
<dbReference type="PANTHER" id="PTHR11467">
    <property type="entry name" value="HISTONE H1"/>
    <property type="match status" value="1"/>
</dbReference>
<reference evidence="10 11" key="1">
    <citation type="submission" date="2016-03" db="EMBL/GenBank/DDBJ databases">
        <title>Choanephora cucurbitarum.</title>
        <authorList>
            <person name="Min B."/>
            <person name="Park H."/>
            <person name="Park J.-H."/>
            <person name="Shin H.-D."/>
            <person name="Choi I.-G."/>
        </authorList>
    </citation>
    <scope>NUCLEOTIDE SEQUENCE [LARGE SCALE GENOMIC DNA]</scope>
    <source>
        <strain evidence="10 11">KUS-F28377</strain>
    </source>
</reference>
<dbReference type="SMART" id="SM00526">
    <property type="entry name" value="H15"/>
    <property type="match status" value="1"/>
</dbReference>
<evidence type="ECO:0000256" key="4">
    <source>
        <dbReference type="ARBA" id="ARBA00022454"/>
    </source>
</evidence>
<keyword evidence="5 7" id="KW-0238">DNA-binding</keyword>
<dbReference type="InParanoid" id="A0A1C7NLD8"/>
<proteinExistence type="inferred from homology"/>
<protein>
    <recommendedName>
        <fullName evidence="3">Histone H1</fullName>
    </recommendedName>
</protein>
<evidence type="ECO:0000256" key="1">
    <source>
        <dbReference type="ARBA" id="ARBA00004123"/>
    </source>
</evidence>
<dbReference type="EMBL" id="LUGH01000070">
    <property type="protein sequence ID" value="OBZ89963.1"/>
    <property type="molecule type" value="Genomic_DNA"/>
</dbReference>
<dbReference type="InterPro" id="IPR005819">
    <property type="entry name" value="H1/H5"/>
</dbReference>
<gene>
    <name evidence="10" type="primary">H1_1</name>
    <name evidence="10" type="ORF">A0J61_01982</name>
</gene>
<dbReference type="STRING" id="101091.A0A1C7NLD8"/>
<dbReference type="Proteomes" id="UP000093000">
    <property type="component" value="Unassembled WGS sequence"/>
</dbReference>
<dbReference type="GO" id="GO:0005634">
    <property type="term" value="C:nucleus"/>
    <property type="evidence" value="ECO:0007669"/>
    <property type="project" value="UniProtKB-SubCell"/>
</dbReference>
<feature type="region of interest" description="Disordered" evidence="8">
    <location>
        <begin position="73"/>
        <end position="175"/>
    </location>
</feature>
<evidence type="ECO:0000256" key="8">
    <source>
        <dbReference type="SAM" id="MobiDB-lite"/>
    </source>
</evidence>
<dbReference type="GO" id="GO:0045910">
    <property type="term" value="P:negative regulation of DNA recombination"/>
    <property type="evidence" value="ECO:0007669"/>
    <property type="project" value="TreeGrafter"/>
</dbReference>
<evidence type="ECO:0000256" key="6">
    <source>
        <dbReference type="ARBA" id="ARBA00023242"/>
    </source>
</evidence>
<dbReference type="GO" id="GO:0003690">
    <property type="term" value="F:double-stranded DNA binding"/>
    <property type="evidence" value="ECO:0007669"/>
    <property type="project" value="TreeGrafter"/>
</dbReference>
<evidence type="ECO:0000259" key="9">
    <source>
        <dbReference type="PROSITE" id="PS51504"/>
    </source>
</evidence>
<comment type="similarity">
    <text evidence="7">Belongs to the histone H1/H5 family.</text>
</comment>
<name>A0A1C7NLD8_9FUNG</name>
<evidence type="ECO:0000256" key="3">
    <source>
        <dbReference type="ARBA" id="ARBA00020833"/>
    </source>
</evidence>
<dbReference type="InterPro" id="IPR005818">
    <property type="entry name" value="Histone_H1/H5_H15"/>
</dbReference>
<dbReference type="GO" id="GO:0031492">
    <property type="term" value="F:nucleosomal DNA binding"/>
    <property type="evidence" value="ECO:0007669"/>
    <property type="project" value="TreeGrafter"/>
</dbReference>
<dbReference type="InterPro" id="IPR036390">
    <property type="entry name" value="WH_DNA-bd_sf"/>
</dbReference>
<evidence type="ECO:0000256" key="7">
    <source>
        <dbReference type="RuleBase" id="RU003894"/>
    </source>
</evidence>
<keyword evidence="11" id="KW-1185">Reference proteome</keyword>
<feature type="domain" description="H15" evidence="9">
    <location>
        <begin position="12"/>
        <end position="85"/>
    </location>
</feature>
<evidence type="ECO:0000256" key="5">
    <source>
        <dbReference type="ARBA" id="ARBA00023125"/>
    </source>
</evidence>
<keyword evidence="6 7" id="KW-0539">Nucleus</keyword>
<feature type="compositionally biased region" description="Basic and acidic residues" evidence="8">
    <location>
        <begin position="84"/>
        <end position="114"/>
    </location>
</feature>
<dbReference type="GO" id="GO:0006334">
    <property type="term" value="P:nucleosome assembly"/>
    <property type="evidence" value="ECO:0007669"/>
    <property type="project" value="InterPro"/>
</dbReference>
<dbReference type="GO" id="GO:0030527">
    <property type="term" value="F:structural constituent of chromatin"/>
    <property type="evidence" value="ECO:0007669"/>
    <property type="project" value="InterPro"/>
</dbReference>
<evidence type="ECO:0000313" key="11">
    <source>
        <dbReference type="Proteomes" id="UP000093000"/>
    </source>
</evidence>
<keyword evidence="4 7" id="KW-0158">Chromosome</keyword>
<sequence>MTETNKTRKVAEHPSYETMIAAAISHLKERKGSSRPALKKYILANYKVSPGAHFDSQINHAIRRGVTKNTFSLPKGNSGTIKLVKPEKKPSHLHADKKLDEKKVTETKLAEKKSPVHKKTHKKSDEKKPAQKKTMSPKKVTSKKTTATKKLPIKRTSKRQVPKAAIGSTQAVAVA</sequence>
<dbReference type="AlphaFoldDB" id="A0A1C7NLD8"/>
<dbReference type="CDD" id="cd00073">
    <property type="entry name" value="H15"/>
    <property type="match status" value="1"/>
</dbReference>
<evidence type="ECO:0000256" key="2">
    <source>
        <dbReference type="ARBA" id="ARBA00004286"/>
    </source>
</evidence>
<dbReference type="InterPro" id="IPR036388">
    <property type="entry name" value="WH-like_DNA-bd_sf"/>
</dbReference>
<dbReference type="SUPFAM" id="SSF46785">
    <property type="entry name" value="Winged helix' DNA-binding domain"/>
    <property type="match status" value="1"/>
</dbReference>
<feature type="compositionally biased region" description="Basic residues" evidence="8">
    <location>
        <begin position="151"/>
        <end position="161"/>
    </location>
</feature>
<accession>A0A1C7NLD8</accession>
<dbReference type="GO" id="GO:0030261">
    <property type="term" value="P:chromosome condensation"/>
    <property type="evidence" value="ECO:0007669"/>
    <property type="project" value="TreeGrafter"/>
</dbReference>
<comment type="caution">
    <text evidence="10">The sequence shown here is derived from an EMBL/GenBank/DDBJ whole genome shotgun (WGS) entry which is preliminary data.</text>
</comment>
<evidence type="ECO:0000313" key="10">
    <source>
        <dbReference type="EMBL" id="OBZ89963.1"/>
    </source>
</evidence>
<dbReference type="PRINTS" id="PR00624">
    <property type="entry name" value="HISTONEH5"/>
</dbReference>
<dbReference type="GO" id="GO:0000786">
    <property type="term" value="C:nucleosome"/>
    <property type="evidence" value="ECO:0007669"/>
    <property type="project" value="InterPro"/>
</dbReference>
<dbReference type="OrthoDB" id="1110759at2759"/>
<dbReference type="PROSITE" id="PS51504">
    <property type="entry name" value="H15"/>
    <property type="match status" value="1"/>
</dbReference>
<organism evidence="10 11">
    <name type="scientific">Choanephora cucurbitarum</name>
    <dbReference type="NCBI Taxonomy" id="101091"/>
    <lineage>
        <taxon>Eukaryota</taxon>
        <taxon>Fungi</taxon>
        <taxon>Fungi incertae sedis</taxon>
        <taxon>Mucoromycota</taxon>
        <taxon>Mucoromycotina</taxon>
        <taxon>Mucoromycetes</taxon>
        <taxon>Mucorales</taxon>
        <taxon>Mucorineae</taxon>
        <taxon>Choanephoraceae</taxon>
        <taxon>Choanephoroideae</taxon>
        <taxon>Choanephora</taxon>
    </lineage>
</organism>
<dbReference type="PANTHER" id="PTHR11467:SF36">
    <property type="entry name" value="HISTONE 24-RELATED"/>
    <property type="match status" value="1"/>
</dbReference>
<dbReference type="Gene3D" id="1.10.10.10">
    <property type="entry name" value="Winged helix-like DNA-binding domain superfamily/Winged helix DNA-binding domain"/>
    <property type="match status" value="1"/>
</dbReference>